<organism evidence="1">
    <name type="scientific">viral metagenome</name>
    <dbReference type="NCBI Taxonomy" id="1070528"/>
    <lineage>
        <taxon>unclassified sequences</taxon>
        <taxon>metagenomes</taxon>
        <taxon>organismal metagenomes</taxon>
    </lineage>
</organism>
<sequence>MAAPTPAPPTAALPPAGILLRAAQIAVDDDRPILLDYWRDSCEKKCCIGVKDDTKYLVKSESEYTSTIQRLFKSEGCYIVLTENSLYVVSETIPVRKIVSELKE</sequence>
<proteinExistence type="predicted"/>
<reference evidence="1" key="1">
    <citation type="journal article" date="2020" name="Nature">
        <title>Giant virus diversity and host interactions through global metagenomics.</title>
        <authorList>
            <person name="Schulz F."/>
            <person name="Roux S."/>
            <person name="Paez-Espino D."/>
            <person name="Jungbluth S."/>
            <person name="Walsh D.A."/>
            <person name="Denef V.J."/>
            <person name="McMahon K.D."/>
            <person name="Konstantinidis K.T."/>
            <person name="Eloe-Fadrosh E.A."/>
            <person name="Kyrpides N.C."/>
            <person name="Woyke T."/>
        </authorList>
    </citation>
    <scope>NUCLEOTIDE SEQUENCE</scope>
    <source>
        <strain evidence="1">GVMAG-S-1035303-20</strain>
    </source>
</reference>
<dbReference type="AlphaFoldDB" id="A0A6C0AJM4"/>
<protein>
    <submittedName>
        <fullName evidence="1">Uncharacterized protein</fullName>
    </submittedName>
</protein>
<accession>A0A6C0AJM4</accession>
<name>A0A6C0AJM4_9ZZZZ</name>
<evidence type="ECO:0000313" key="1">
    <source>
        <dbReference type="EMBL" id="QHS79660.1"/>
    </source>
</evidence>
<dbReference type="EMBL" id="MN740650">
    <property type="protein sequence ID" value="QHS79660.1"/>
    <property type="molecule type" value="Genomic_DNA"/>
</dbReference>